<dbReference type="InterPro" id="IPR002110">
    <property type="entry name" value="Ankyrin_rpt"/>
</dbReference>
<dbReference type="GeneTree" id="ENSGT00940000153768"/>
<dbReference type="InterPro" id="IPR051631">
    <property type="entry name" value="Ankyrin-KH/SAM_domain"/>
</dbReference>
<feature type="repeat" description="ANK" evidence="3">
    <location>
        <begin position="252"/>
        <end position="284"/>
    </location>
</feature>
<name>A0A8C7PPY8_ONCMY</name>
<evidence type="ECO:0008006" key="7">
    <source>
        <dbReference type="Google" id="ProtNLM"/>
    </source>
</evidence>
<feature type="repeat" description="ANK" evidence="3">
    <location>
        <begin position="352"/>
        <end position="384"/>
    </location>
</feature>
<evidence type="ECO:0000256" key="3">
    <source>
        <dbReference type="PROSITE-ProRule" id="PRU00023"/>
    </source>
</evidence>
<feature type="repeat" description="ANK" evidence="3">
    <location>
        <begin position="515"/>
        <end position="547"/>
    </location>
</feature>
<dbReference type="Gene3D" id="1.25.40.20">
    <property type="entry name" value="Ankyrin repeat-containing domain"/>
    <property type="match status" value="5"/>
</dbReference>
<keyword evidence="2 3" id="KW-0040">ANK repeat</keyword>
<keyword evidence="6" id="KW-1185">Reference proteome</keyword>
<accession>A0A8C7PPY8</accession>
<dbReference type="PRINTS" id="PR01415">
    <property type="entry name" value="ANKYRIN"/>
</dbReference>
<protein>
    <recommendedName>
        <fullName evidence="7">Ankyrin repeat and KH domain-containing protein 1</fullName>
    </recommendedName>
</protein>
<reference evidence="5" key="2">
    <citation type="submission" date="2025-08" db="UniProtKB">
        <authorList>
            <consortium name="Ensembl"/>
        </authorList>
    </citation>
    <scope>IDENTIFICATION</scope>
</reference>
<evidence type="ECO:0000256" key="2">
    <source>
        <dbReference type="ARBA" id="ARBA00023043"/>
    </source>
</evidence>
<reference evidence="5" key="3">
    <citation type="submission" date="2025-09" db="UniProtKB">
        <authorList>
            <consortium name="Ensembl"/>
        </authorList>
    </citation>
    <scope>IDENTIFICATION</scope>
</reference>
<dbReference type="GO" id="GO:0045087">
    <property type="term" value="P:innate immune response"/>
    <property type="evidence" value="ECO:0007669"/>
    <property type="project" value="TreeGrafter"/>
</dbReference>
<evidence type="ECO:0000313" key="6">
    <source>
        <dbReference type="Proteomes" id="UP000694395"/>
    </source>
</evidence>
<keyword evidence="1" id="KW-0677">Repeat</keyword>
<dbReference type="PROSITE" id="PS50297">
    <property type="entry name" value="ANK_REP_REGION"/>
    <property type="match status" value="9"/>
</dbReference>
<evidence type="ECO:0000313" key="5">
    <source>
        <dbReference type="Ensembl" id="ENSOMYP00000025075.2"/>
    </source>
</evidence>
<feature type="compositionally biased region" description="Acidic residues" evidence="4">
    <location>
        <begin position="1"/>
        <end position="11"/>
    </location>
</feature>
<feature type="repeat" description="ANK" evidence="3">
    <location>
        <begin position="548"/>
        <end position="575"/>
    </location>
</feature>
<feature type="repeat" description="ANK" evidence="3">
    <location>
        <begin position="285"/>
        <end position="317"/>
    </location>
</feature>
<dbReference type="SMART" id="SM00248">
    <property type="entry name" value="ANK"/>
    <property type="match status" value="12"/>
</dbReference>
<evidence type="ECO:0000256" key="1">
    <source>
        <dbReference type="ARBA" id="ARBA00022737"/>
    </source>
</evidence>
<dbReference type="FunFam" id="1.25.40.20:FF:000068">
    <property type="entry name" value="ankyrin repeat domain-containing protein 17 isoform X5"/>
    <property type="match status" value="1"/>
</dbReference>
<dbReference type="SUPFAM" id="SSF48403">
    <property type="entry name" value="Ankyrin repeat"/>
    <property type="match status" value="1"/>
</dbReference>
<feature type="repeat" description="ANK" evidence="3">
    <location>
        <begin position="385"/>
        <end position="417"/>
    </location>
</feature>
<feature type="region of interest" description="Disordered" evidence="4">
    <location>
        <begin position="1"/>
        <end position="25"/>
    </location>
</feature>
<organism evidence="5 6">
    <name type="scientific">Oncorhynchus mykiss</name>
    <name type="common">Rainbow trout</name>
    <name type="synonym">Salmo gairdneri</name>
    <dbReference type="NCBI Taxonomy" id="8022"/>
    <lineage>
        <taxon>Eukaryota</taxon>
        <taxon>Metazoa</taxon>
        <taxon>Chordata</taxon>
        <taxon>Craniata</taxon>
        <taxon>Vertebrata</taxon>
        <taxon>Euteleostomi</taxon>
        <taxon>Actinopterygii</taxon>
        <taxon>Neopterygii</taxon>
        <taxon>Teleostei</taxon>
        <taxon>Protacanthopterygii</taxon>
        <taxon>Salmoniformes</taxon>
        <taxon>Salmonidae</taxon>
        <taxon>Salmoninae</taxon>
        <taxon>Oncorhynchus</taxon>
    </lineage>
</organism>
<dbReference type="AlphaFoldDB" id="A0A8C7PPY8"/>
<evidence type="ECO:0000256" key="4">
    <source>
        <dbReference type="SAM" id="MobiDB-lite"/>
    </source>
</evidence>
<dbReference type="GO" id="GO:0005737">
    <property type="term" value="C:cytoplasm"/>
    <property type="evidence" value="ECO:0007669"/>
    <property type="project" value="TreeGrafter"/>
</dbReference>
<dbReference type="Proteomes" id="UP000694395">
    <property type="component" value="Chromosome 14"/>
</dbReference>
<dbReference type="PANTHER" id="PTHR23206:SF8">
    <property type="entry name" value="ANKYRIN REPEAT AND KH DOMAIN-CONTAINING 1"/>
    <property type="match status" value="1"/>
</dbReference>
<dbReference type="InterPro" id="IPR036770">
    <property type="entry name" value="Ankyrin_rpt-contain_sf"/>
</dbReference>
<dbReference type="FunFam" id="1.25.40.20:FF:000014">
    <property type="entry name" value="ankyrin repeat domain-containing protein 17 isoform X2"/>
    <property type="match status" value="1"/>
</dbReference>
<reference evidence="5" key="1">
    <citation type="submission" date="2020-07" db="EMBL/GenBank/DDBJ databases">
        <title>A long reads based de novo assembly of the rainbow trout Arlee double haploid line genome.</title>
        <authorList>
            <person name="Gao G."/>
            <person name="Palti Y."/>
        </authorList>
    </citation>
    <scope>NUCLEOTIDE SEQUENCE [LARGE SCALE GENOMIC DNA]</scope>
</reference>
<dbReference type="PANTHER" id="PTHR23206">
    <property type="entry name" value="MASK PROTEIN"/>
    <property type="match status" value="1"/>
</dbReference>
<feature type="repeat" description="ANK" evidence="3">
    <location>
        <begin position="318"/>
        <end position="350"/>
    </location>
</feature>
<sequence length="608" mass="63686">MLTDGFEDEIDSVTPRTPAVGMGVGGTPGVGLRGIGIGVGGKKVRLFGEPGGPPTDRLDFKLAAAAVLSSGPGSNSDEDEVSEVESFILDQEDLENPIMKTASELLLSSATDGVDLRTVDPETQARLEALLEAAGIGKLSTADGKAFADPEVLRRLTSSVSCALDEAAAALTRMRAENTLNAGQADNRSLAEACSDGDVNAVRKLLDEGRSVNEHTEEGESLLCLACSAGYYELAQVLLAMHANVEDRGIKGDITPLMAAASGGYVDIVKLLLVHGADANAQSSTGNTALTYACAGGFVDVVKVLLKEGANIEDHNENGHTPLMEGASAGHVEVARVLLEYGAGINTHSNEFKESALTLACYKGHLDMVRFLLEAGADQEHKTDEMHTALMEACMDGHVEVARLLLDSGAQVNMPADSFESPLTLAACGGHVDLAALLIERGANLEEVNDEGYTPVMEAAREGHEEMVALLLAQGANINAQTEETQETALTLSCCGGFLEVADFLIKAGADIELGCSTPLMEAAQEGHLELVKHLLTAGANVHATTATGDTALTYACENGHTDVADILLQTGADLVQLLLAHGADPTHRLKVEHAHTQTEGRTRTHTD</sequence>
<dbReference type="Pfam" id="PF12796">
    <property type="entry name" value="Ank_2"/>
    <property type="match status" value="4"/>
</dbReference>
<proteinExistence type="predicted"/>
<dbReference type="PROSITE" id="PS50088">
    <property type="entry name" value="ANK_REPEAT"/>
    <property type="match status" value="9"/>
</dbReference>
<dbReference type="Ensembl" id="ENSOMYT00000027457.2">
    <property type="protein sequence ID" value="ENSOMYP00000025075.2"/>
    <property type="gene ID" value="ENSOMYG00000011886.2"/>
</dbReference>
<feature type="repeat" description="ANK" evidence="3">
    <location>
        <begin position="418"/>
        <end position="450"/>
    </location>
</feature>
<dbReference type="FunFam" id="1.25.40.20:FF:000046">
    <property type="entry name" value="Ankyrin repeat and KH domain-containing protein 1"/>
    <property type="match status" value="1"/>
</dbReference>
<feature type="repeat" description="ANK" evidence="3">
    <location>
        <begin position="451"/>
        <end position="483"/>
    </location>
</feature>